<feature type="transmembrane region" description="Helical" evidence="5">
    <location>
        <begin position="53"/>
        <end position="76"/>
    </location>
</feature>
<keyword evidence="4 5" id="KW-0472">Membrane</keyword>
<feature type="transmembrane region" description="Helical" evidence="5">
    <location>
        <begin position="104"/>
        <end position="126"/>
    </location>
</feature>
<dbReference type="EC" id="2.1.1.100" evidence="6"/>
<evidence type="ECO:0000256" key="3">
    <source>
        <dbReference type="ARBA" id="ARBA00022989"/>
    </source>
</evidence>
<comment type="caution">
    <text evidence="6">The sequence shown here is derived from an EMBL/GenBank/DDBJ whole genome shotgun (WGS) entry which is preliminary data.</text>
</comment>
<dbReference type="RefSeq" id="WP_280942254.1">
    <property type="nucleotide sequence ID" value="NZ_JARYGX010000017.1"/>
</dbReference>
<dbReference type="Pfam" id="PF04191">
    <property type="entry name" value="PEMT"/>
    <property type="match status" value="1"/>
</dbReference>
<keyword evidence="3 5" id="KW-1133">Transmembrane helix</keyword>
<evidence type="ECO:0000256" key="4">
    <source>
        <dbReference type="ARBA" id="ARBA00023136"/>
    </source>
</evidence>
<name>A0ABT6MSH2_9GAMM</name>
<keyword evidence="6" id="KW-0808">Transferase</keyword>
<keyword evidence="2 5" id="KW-0812">Transmembrane</keyword>
<organism evidence="6 7">
    <name type="scientific">Luteimonas composti</name>
    <dbReference type="NCBI Taxonomy" id="398257"/>
    <lineage>
        <taxon>Bacteria</taxon>
        <taxon>Pseudomonadati</taxon>
        <taxon>Pseudomonadota</taxon>
        <taxon>Gammaproteobacteria</taxon>
        <taxon>Lysobacterales</taxon>
        <taxon>Lysobacteraceae</taxon>
        <taxon>Luteimonas</taxon>
    </lineage>
</organism>
<dbReference type="GO" id="GO:0032259">
    <property type="term" value="P:methylation"/>
    <property type="evidence" value="ECO:0007669"/>
    <property type="project" value="UniProtKB-KW"/>
</dbReference>
<dbReference type="EC" id="2.1.1.334" evidence="6"/>
<keyword evidence="6" id="KW-0489">Methyltransferase</keyword>
<evidence type="ECO:0000313" key="7">
    <source>
        <dbReference type="Proteomes" id="UP001160550"/>
    </source>
</evidence>
<evidence type="ECO:0000256" key="2">
    <source>
        <dbReference type="ARBA" id="ARBA00022692"/>
    </source>
</evidence>
<evidence type="ECO:0000313" key="6">
    <source>
        <dbReference type="EMBL" id="MDH7453043.1"/>
    </source>
</evidence>
<protein>
    <submittedName>
        <fullName evidence="6">Isoprenylcysteine carboxylmethyltransferase family protein</fullName>
        <ecNumber evidence="6">2.1.1.100</ecNumber>
        <ecNumber evidence="6">2.1.1.334</ecNumber>
    </submittedName>
</protein>
<dbReference type="Proteomes" id="UP001160550">
    <property type="component" value="Unassembled WGS sequence"/>
</dbReference>
<reference evidence="6" key="2">
    <citation type="submission" date="2023-04" db="EMBL/GenBank/DDBJ databases">
        <authorList>
            <person name="Sun J.-Q."/>
        </authorList>
    </citation>
    <scope>NUCLEOTIDE SEQUENCE</scope>
    <source>
        <strain evidence="6">CC-YY355</strain>
    </source>
</reference>
<dbReference type="GO" id="GO:0004671">
    <property type="term" value="F:protein C-terminal S-isoprenylcysteine carboxyl O-methyltransferase activity"/>
    <property type="evidence" value="ECO:0007669"/>
    <property type="project" value="UniProtKB-EC"/>
</dbReference>
<proteinExistence type="predicted"/>
<gene>
    <name evidence="6" type="ORF">QF205_08135</name>
</gene>
<evidence type="ECO:0000256" key="5">
    <source>
        <dbReference type="SAM" id="Phobius"/>
    </source>
</evidence>
<sequence length="167" mass="17912">MDSEAAGTGGLPVAAPWLVRSTSPLHCVLAFLAGAALQQGLDLPAPQDGLREALHLAGTVLANGGLLLVLWSFALFARRRTTILPGGAPSRLLRNGPFGRTRNPVYLGMLASYAGLALMFDLPWALALLPVPVWILHAAILPWEEAALHARFGTDYLAYRDAVPRWL</sequence>
<dbReference type="EMBL" id="JARYGX010000017">
    <property type="protein sequence ID" value="MDH7453043.1"/>
    <property type="molecule type" value="Genomic_DNA"/>
</dbReference>
<accession>A0ABT6MSH2</accession>
<evidence type="ECO:0000256" key="1">
    <source>
        <dbReference type="ARBA" id="ARBA00004127"/>
    </source>
</evidence>
<keyword evidence="7" id="KW-1185">Reference proteome</keyword>
<dbReference type="InterPro" id="IPR007318">
    <property type="entry name" value="Phopholipid_MeTrfase"/>
</dbReference>
<dbReference type="Gene3D" id="1.20.120.1630">
    <property type="match status" value="1"/>
</dbReference>
<reference evidence="6" key="1">
    <citation type="journal article" date="2007" name="Int. J. Syst. Evol. Microbiol.">
        <title>Luteimonas composti sp. nov., a moderately thermophilic bacterium isolated from food waste.</title>
        <authorList>
            <person name="Young C.C."/>
            <person name="Kampfer P."/>
            <person name="Chen W.M."/>
            <person name="Yen W.S."/>
            <person name="Arun A.B."/>
            <person name="Lai W.A."/>
            <person name="Shen F.T."/>
            <person name="Rekha P.D."/>
            <person name="Lin K.Y."/>
            <person name="Chou J.H."/>
        </authorList>
    </citation>
    <scope>NUCLEOTIDE SEQUENCE</scope>
    <source>
        <strain evidence="6">CC-YY355</strain>
    </source>
</reference>
<comment type="subcellular location">
    <subcellularLocation>
        <location evidence="1">Endomembrane system</location>
        <topology evidence="1">Multi-pass membrane protein</topology>
    </subcellularLocation>
</comment>